<dbReference type="Pfam" id="PF11950">
    <property type="entry name" value="DUF3467"/>
    <property type="match status" value="1"/>
</dbReference>
<reference evidence="1 2" key="1">
    <citation type="journal article" date="2019" name="Nat. Microbiol.">
        <title>Mediterranean grassland soil C-N compound turnover is dependent on rainfall and depth, and is mediated by genomically divergent microorganisms.</title>
        <authorList>
            <person name="Diamond S."/>
            <person name="Andeer P.F."/>
            <person name="Li Z."/>
            <person name="Crits-Christoph A."/>
            <person name="Burstein D."/>
            <person name="Anantharaman K."/>
            <person name="Lane K.R."/>
            <person name="Thomas B.C."/>
            <person name="Pan C."/>
            <person name="Northen T.R."/>
            <person name="Banfield J.F."/>
        </authorList>
    </citation>
    <scope>NUCLEOTIDE SEQUENCE [LARGE SCALE GENOMIC DNA]</scope>
    <source>
        <strain evidence="1">WS_2</strain>
    </source>
</reference>
<dbReference type="Proteomes" id="UP000317716">
    <property type="component" value="Unassembled WGS sequence"/>
</dbReference>
<protein>
    <submittedName>
        <fullName evidence="1">DUF3467 domain-containing protein</fullName>
    </submittedName>
</protein>
<evidence type="ECO:0000313" key="2">
    <source>
        <dbReference type="Proteomes" id="UP000317716"/>
    </source>
</evidence>
<name>A0A538SAP5_UNCEI</name>
<dbReference type="EMBL" id="VBOS01000481">
    <property type="protein sequence ID" value="TMQ48416.1"/>
    <property type="molecule type" value="Genomic_DNA"/>
</dbReference>
<dbReference type="InterPro" id="IPR021857">
    <property type="entry name" value="DUF3467"/>
</dbReference>
<accession>A0A538SAP5</accession>
<evidence type="ECO:0000313" key="1">
    <source>
        <dbReference type="EMBL" id="TMQ48416.1"/>
    </source>
</evidence>
<organism evidence="1 2">
    <name type="scientific">Eiseniibacteriota bacterium</name>
    <dbReference type="NCBI Taxonomy" id="2212470"/>
    <lineage>
        <taxon>Bacteria</taxon>
        <taxon>Candidatus Eiseniibacteriota</taxon>
    </lineage>
</organism>
<gene>
    <name evidence="1" type="ORF">E6K72_13100</name>
</gene>
<sequence length="103" mass="11373">MEKNQVQAQGQIQVELGEKEAEGIYSNVVFIAHSPSEVILDFARALPGLPKAKVYARVILTPQHAKSLLMALEQNLKNFETQFGAIKLPGEIQPRGKELGFKS</sequence>
<proteinExistence type="predicted"/>
<comment type="caution">
    <text evidence="1">The sequence shown here is derived from an EMBL/GenBank/DDBJ whole genome shotgun (WGS) entry which is preliminary data.</text>
</comment>
<dbReference type="AlphaFoldDB" id="A0A538SAP5"/>